<comment type="subunit">
    <text evidence="12">Monomer.</text>
</comment>
<evidence type="ECO:0000256" key="10">
    <source>
        <dbReference type="ARBA" id="ARBA00023204"/>
    </source>
</evidence>
<keyword evidence="3 12" id="KW-0808">Transferase</keyword>
<evidence type="ECO:0000256" key="5">
    <source>
        <dbReference type="ARBA" id="ARBA00022705"/>
    </source>
</evidence>
<dbReference type="RefSeq" id="WP_014200397.1">
    <property type="nucleotide sequence ID" value="NC_016599.1"/>
</dbReference>
<evidence type="ECO:0000259" key="13">
    <source>
        <dbReference type="PROSITE" id="PS50173"/>
    </source>
</evidence>
<keyword evidence="10 12" id="KW-0234">DNA repair</keyword>
<dbReference type="PROSITE" id="PS50173">
    <property type="entry name" value="UMUC"/>
    <property type="match status" value="1"/>
</dbReference>
<name>G8R525_OWEHD</name>
<accession>G8R525</accession>
<gene>
    <name evidence="12" type="primary">dinB</name>
    <name evidence="14" type="ordered locus">Oweho_0009</name>
</gene>
<dbReference type="NCBIfam" id="NF002677">
    <property type="entry name" value="PRK02406.1"/>
    <property type="match status" value="1"/>
</dbReference>
<dbReference type="InterPro" id="IPR050116">
    <property type="entry name" value="DNA_polymerase-Y"/>
</dbReference>
<dbReference type="InterPro" id="IPR022880">
    <property type="entry name" value="DNApol_IV"/>
</dbReference>
<dbReference type="PATRIC" id="fig|926562.3.peg.9"/>
<keyword evidence="9 12" id="KW-0239">DNA-directed DNA polymerase</keyword>
<keyword evidence="5 12" id="KW-0235">DNA replication</keyword>
<dbReference type="SUPFAM" id="SSF100879">
    <property type="entry name" value="Lesion bypass DNA polymerase (Y-family), little finger domain"/>
    <property type="match status" value="1"/>
</dbReference>
<dbReference type="GO" id="GO:0006261">
    <property type="term" value="P:DNA-templated DNA replication"/>
    <property type="evidence" value="ECO:0007669"/>
    <property type="project" value="UniProtKB-UniRule"/>
</dbReference>
<dbReference type="GO" id="GO:0003887">
    <property type="term" value="F:DNA-directed DNA polymerase activity"/>
    <property type="evidence" value="ECO:0007669"/>
    <property type="project" value="UniProtKB-UniRule"/>
</dbReference>
<dbReference type="Proteomes" id="UP000005631">
    <property type="component" value="Chromosome"/>
</dbReference>
<protein>
    <recommendedName>
        <fullName evidence="12">DNA polymerase IV</fullName>
        <shortName evidence="12">Pol IV</shortName>
        <ecNumber evidence="12">2.7.7.7</ecNumber>
    </recommendedName>
</protein>
<reference evidence="14 15" key="1">
    <citation type="journal article" date="2012" name="Stand. Genomic Sci.">
        <title>Genome sequence of the orange-pigmented seawater bacterium Owenweeksia hongkongensis type strain (UST20020801(T)).</title>
        <authorList>
            <person name="Riedel T."/>
            <person name="Held B."/>
            <person name="Nolan M."/>
            <person name="Lucas S."/>
            <person name="Lapidus A."/>
            <person name="Tice H."/>
            <person name="Del Rio T.G."/>
            <person name="Cheng J.F."/>
            <person name="Han C."/>
            <person name="Tapia R."/>
            <person name="Goodwin L.A."/>
            <person name="Pitluck S."/>
            <person name="Liolios K."/>
            <person name="Mavromatis K."/>
            <person name="Pagani I."/>
            <person name="Ivanova N."/>
            <person name="Mikhailova N."/>
            <person name="Pati A."/>
            <person name="Chen A."/>
            <person name="Palaniappan K."/>
            <person name="Rohde M."/>
            <person name="Tindall B.J."/>
            <person name="Detter J.C."/>
            <person name="Goker M."/>
            <person name="Woyke T."/>
            <person name="Bristow J."/>
            <person name="Eisen J.A."/>
            <person name="Markowitz V."/>
            <person name="Hugenholtz P."/>
            <person name="Klenk H.P."/>
            <person name="Kyrpides N.C."/>
        </authorList>
    </citation>
    <scope>NUCLEOTIDE SEQUENCE</scope>
    <source>
        <strain evidence="15">DSM 17368 / JCM 12287 / NRRL B-23963</strain>
    </source>
</reference>
<evidence type="ECO:0000256" key="9">
    <source>
        <dbReference type="ARBA" id="ARBA00022932"/>
    </source>
</evidence>
<dbReference type="GO" id="GO:0003684">
    <property type="term" value="F:damaged DNA binding"/>
    <property type="evidence" value="ECO:0007669"/>
    <property type="project" value="InterPro"/>
</dbReference>
<dbReference type="GO" id="GO:0042276">
    <property type="term" value="P:error-prone translesion synthesis"/>
    <property type="evidence" value="ECO:0007669"/>
    <property type="project" value="TreeGrafter"/>
</dbReference>
<dbReference type="InterPro" id="IPR001126">
    <property type="entry name" value="UmuC"/>
</dbReference>
<dbReference type="KEGG" id="oho:Oweho_0009"/>
<dbReference type="EC" id="2.7.7.7" evidence="12"/>
<feature type="active site" evidence="12">
    <location>
        <position position="106"/>
    </location>
</feature>
<dbReference type="HOGENOM" id="CLU_012348_1_3_10"/>
<keyword evidence="2 12" id="KW-0515">Mutator protein</keyword>
<organism evidence="14 15">
    <name type="scientific">Owenweeksia hongkongensis (strain DSM 17368 / CIP 108786 / JCM 12287 / NRRL B-23963 / UST20020801)</name>
    <dbReference type="NCBI Taxonomy" id="926562"/>
    <lineage>
        <taxon>Bacteria</taxon>
        <taxon>Pseudomonadati</taxon>
        <taxon>Bacteroidota</taxon>
        <taxon>Flavobacteriia</taxon>
        <taxon>Flavobacteriales</taxon>
        <taxon>Owenweeksiaceae</taxon>
        <taxon>Owenweeksia</taxon>
    </lineage>
</organism>
<comment type="catalytic activity">
    <reaction evidence="11 12">
        <text>DNA(n) + a 2'-deoxyribonucleoside 5'-triphosphate = DNA(n+1) + diphosphate</text>
        <dbReference type="Rhea" id="RHEA:22508"/>
        <dbReference type="Rhea" id="RHEA-COMP:17339"/>
        <dbReference type="Rhea" id="RHEA-COMP:17340"/>
        <dbReference type="ChEBI" id="CHEBI:33019"/>
        <dbReference type="ChEBI" id="CHEBI:61560"/>
        <dbReference type="ChEBI" id="CHEBI:173112"/>
        <dbReference type="EC" id="2.7.7.7"/>
    </reaction>
</comment>
<dbReference type="Gene3D" id="3.40.1170.60">
    <property type="match status" value="1"/>
</dbReference>
<dbReference type="Pfam" id="PF00817">
    <property type="entry name" value="IMS"/>
    <property type="match status" value="1"/>
</dbReference>
<keyword evidence="15" id="KW-1185">Reference proteome</keyword>
<dbReference type="AlphaFoldDB" id="G8R525"/>
<feature type="binding site" evidence="12">
    <location>
        <position position="105"/>
    </location>
    <ligand>
        <name>Mg(2+)</name>
        <dbReference type="ChEBI" id="CHEBI:18420"/>
    </ligand>
</feature>
<dbReference type="Pfam" id="PF11799">
    <property type="entry name" value="IMS_C"/>
    <property type="match status" value="1"/>
</dbReference>
<keyword evidence="12" id="KW-0238">DNA-binding</keyword>
<evidence type="ECO:0000256" key="3">
    <source>
        <dbReference type="ARBA" id="ARBA00022679"/>
    </source>
</evidence>
<dbReference type="Gene3D" id="1.10.150.20">
    <property type="entry name" value="5' to 3' exonuclease, C-terminal subdomain"/>
    <property type="match status" value="1"/>
</dbReference>
<dbReference type="STRING" id="926562.Oweho_0009"/>
<dbReference type="InterPro" id="IPR043128">
    <property type="entry name" value="Rev_trsase/Diguanyl_cyclase"/>
</dbReference>
<dbReference type="eggNOG" id="COG0389">
    <property type="taxonomic scope" value="Bacteria"/>
</dbReference>
<evidence type="ECO:0000256" key="12">
    <source>
        <dbReference type="HAMAP-Rule" id="MF_01113"/>
    </source>
</evidence>
<dbReference type="HAMAP" id="MF_01113">
    <property type="entry name" value="DNApol_IV"/>
    <property type="match status" value="1"/>
</dbReference>
<dbReference type="InterPro" id="IPR036775">
    <property type="entry name" value="DNA_pol_Y-fam_lit_finger_sf"/>
</dbReference>
<evidence type="ECO:0000256" key="11">
    <source>
        <dbReference type="ARBA" id="ARBA00049244"/>
    </source>
</evidence>
<dbReference type="GO" id="GO:0000287">
    <property type="term" value="F:magnesium ion binding"/>
    <property type="evidence" value="ECO:0007669"/>
    <property type="project" value="UniProtKB-UniRule"/>
</dbReference>
<comment type="cofactor">
    <cofactor evidence="12">
        <name>Mg(2+)</name>
        <dbReference type="ChEBI" id="CHEBI:18420"/>
    </cofactor>
    <text evidence="12">Binds 2 magnesium ions per subunit.</text>
</comment>
<dbReference type="Gene3D" id="3.30.70.270">
    <property type="match status" value="1"/>
</dbReference>
<evidence type="ECO:0000256" key="7">
    <source>
        <dbReference type="ARBA" id="ARBA00022763"/>
    </source>
</evidence>
<keyword evidence="4 12" id="KW-0548">Nucleotidyltransferase</keyword>
<dbReference type="GO" id="GO:0009432">
    <property type="term" value="P:SOS response"/>
    <property type="evidence" value="ECO:0007669"/>
    <property type="project" value="TreeGrafter"/>
</dbReference>
<dbReference type="EMBL" id="CP003156">
    <property type="protein sequence ID" value="AEV31036.1"/>
    <property type="molecule type" value="Genomic_DNA"/>
</dbReference>
<comment type="similarity">
    <text evidence="1 12">Belongs to the DNA polymerase type-Y family.</text>
</comment>
<comment type="function">
    <text evidence="12">Poorly processive, error-prone DNA polymerase involved in untargeted mutagenesis. Copies undamaged DNA at stalled replication forks, which arise in vivo from mismatched or misaligned primer ends. These misaligned primers can be extended by PolIV. Exhibits no 3'-5' exonuclease (proofreading) activity. May be involved in translesional synthesis, in conjunction with the beta clamp from PolIII.</text>
</comment>
<keyword evidence="8 12" id="KW-0460">Magnesium</keyword>
<dbReference type="FunFam" id="3.30.1490.100:FF:000004">
    <property type="entry name" value="DNA polymerase IV"/>
    <property type="match status" value="1"/>
</dbReference>
<proteinExistence type="inferred from homology"/>
<evidence type="ECO:0000313" key="15">
    <source>
        <dbReference type="Proteomes" id="UP000005631"/>
    </source>
</evidence>
<comment type="subcellular location">
    <subcellularLocation>
        <location evidence="12">Cytoplasm</location>
    </subcellularLocation>
</comment>
<evidence type="ECO:0000256" key="4">
    <source>
        <dbReference type="ARBA" id="ARBA00022695"/>
    </source>
</evidence>
<sequence length="386" mass="43970">MLGDRSIVHMDMDTFFVSCERLQDSRLNAVPLIIGGHSARGVVSSCSYETRYFGVRSGMPMKQALRLCPDAKVIKGDMELYSKYSNLVTEIANEHAPMLEKSSIDEFYIDISGMDRFFGCLQWTTELSDKIKREAGLPISFGLSVNKTVAKIATGEGKPLGRIEVPATAVRPFMNPLSIKKIPMLGNATFQILARIGIRKVHTLADMPVEVLQRILGKNGISLWKKANGIDNTPVEPYHERKSISTERTFNQDTFDVDMLRRLLVSMVENLGFDLRKENWLTSTITLKIRYSNFDTHTRQKRVAYTSDDQKILEVISELFDKLYERRMRLRLIGISFSGLVRGSYQIDLFEDTPHKIALYQAMDSMRMRYGKEAVTRAANYTPKPR</sequence>
<evidence type="ECO:0000256" key="8">
    <source>
        <dbReference type="ARBA" id="ARBA00022842"/>
    </source>
</evidence>
<evidence type="ECO:0000256" key="6">
    <source>
        <dbReference type="ARBA" id="ARBA00022723"/>
    </source>
</evidence>
<dbReference type="PANTHER" id="PTHR11076:SF33">
    <property type="entry name" value="DNA POLYMERASE KAPPA"/>
    <property type="match status" value="1"/>
</dbReference>
<evidence type="ECO:0000256" key="2">
    <source>
        <dbReference type="ARBA" id="ARBA00022457"/>
    </source>
</evidence>
<keyword evidence="7 12" id="KW-0227">DNA damage</keyword>
<dbReference type="InterPro" id="IPR043502">
    <property type="entry name" value="DNA/RNA_pol_sf"/>
</dbReference>
<dbReference type="Gene3D" id="3.30.1490.100">
    <property type="entry name" value="DNA polymerase, Y-family, little finger domain"/>
    <property type="match status" value="1"/>
</dbReference>
<dbReference type="PANTHER" id="PTHR11076">
    <property type="entry name" value="DNA REPAIR POLYMERASE UMUC / TRANSFERASE FAMILY MEMBER"/>
    <property type="match status" value="1"/>
</dbReference>
<dbReference type="InterPro" id="IPR017961">
    <property type="entry name" value="DNA_pol_Y-fam_little_finger"/>
</dbReference>
<dbReference type="SUPFAM" id="SSF56672">
    <property type="entry name" value="DNA/RNA polymerases"/>
    <property type="match status" value="1"/>
</dbReference>
<dbReference type="GO" id="GO:0005829">
    <property type="term" value="C:cytosol"/>
    <property type="evidence" value="ECO:0007669"/>
    <property type="project" value="TreeGrafter"/>
</dbReference>
<keyword evidence="6 12" id="KW-0479">Metal-binding</keyword>
<keyword evidence="12" id="KW-0963">Cytoplasm</keyword>
<evidence type="ECO:0000313" key="14">
    <source>
        <dbReference type="EMBL" id="AEV31036.1"/>
    </source>
</evidence>
<feature type="site" description="Substrate discrimination" evidence="12">
    <location>
        <position position="16"/>
    </location>
</feature>
<dbReference type="GO" id="GO:0006281">
    <property type="term" value="P:DNA repair"/>
    <property type="evidence" value="ECO:0007669"/>
    <property type="project" value="UniProtKB-UniRule"/>
</dbReference>
<feature type="domain" description="UmuC" evidence="13">
    <location>
        <begin position="7"/>
        <end position="186"/>
    </location>
</feature>
<evidence type="ECO:0000256" key="1">
    <source>
        <dbReference type="ARBA" id="ARBA00010945"/>
    </source>
</evidence>
<feature type="binding site" evidence="12">
    <location>
        <position position="11"/>
    </location>
    <ligand>
        <name>Mg(2+)</name>
        <dbReference type="ChEBI" id="CHEBI:18420"/>
    </ligand>
</feature>
<dbReference type="CDD" id="cd03586">
    <property type="entry name" value="PolY_Pol_IV_kappa"/>
    <property type="match status" value="1"/>
</dbReference>